<keyword evidence="4" id="KW-1185">Reference proteome</keyword>
<comment type="caution">
    <text evidence="3">The sequence shown here is derived from an EMBL/GenBank/DDBJ whole genome shotgun (WGS) entry which is preliminary data.</text>
</comment>
<dbReference type="SUPFAM" id="SSF52317">
    <property type="entry name" value="Class I glutamine amidotransferase-like"/>
    <property type="match status" value="1"/>
</dbReference>
<dbReference type="GO" id="GO:0006508">
    <property type="term" value="P:proteolysis"/>
    <property type="evidence" value="ECO:0007669"/>
    <property type="project" value="InterPro"/>
</dbReference>
<dbReference type="Gene3D" id="3.40.630.10">
    <property type="entry name" value="Zn peptidases"/>
    <property type="match status" value="1"/>
</dbReference>
<dbReference type="Pfam" id="PF00246">
    <property type="entry name" value="Peptidase_M14"/>
    <property type="match status" value="1"/>
</dbReference>
<dbReference type="Proteomes" id="UP000599688">
    <property type="component" value="Unassembled WGS sequence"/>
</dbReference>
<name>A0A916ZT05_9FLAO</name>
<evidence type="ECO:0000313" key="3">
    <source>
        <dbReference type="EMBL" id="GGE11725.1"/>
    </source>
</evidence>
<reference evidence="3 4" key="1">
    <citation type="journal article" date="2014" name="Int. J. Syst. Evol. Microbiol.">
        <title>Complete genome sequence of Corynebacterium casei LMG S-19264T (=DSM 44701T), isolated from a smear-ripened cheese.</title>
        <authorList>
            <consortium name="US DOE Joint Genome Institute (JGI-PGF)"/>
            <person name="Walter F."/>
            <person name="Albersmeier A."/>
            <person name="Kalinowski J."/>
            <person name="Ruckert C."/>
        </authorList>
    </citation>
    <scope>NUCLEOTIDE SEQUENCE [LARGE SCALE GENOMIC DNA]</scope>
    <source>
        <strain evidence="3 4">CGMCC 1.12925</strain>
    </source>
</reference>
<dbReference type="InterPro" id="IPR029062">
    <property type="entry name" value="Class_I_gatase-like"/>
</dbReference>
<accession>A0A916ZT05</accession>
<gene>
    <name evidence="3" type="ORF">GCM10010831_11490</name>
</gene>
<feature type="domain" description="Peptidase M14" evidence="2">
    <location>
        <begin position="74"/>
        <end position="375"/>
    </location>
</feature>
<organism evidence="3 4">
    <name type="scientific">Psychroflexus salis</name>
    <dbReference type="NCBI Taxonomy" id="1526574"/>
    <lineage>
        <taxon>Bacteria</taxon>
        <taxon>Pseudomonadati</taxon>
        <taxon>Bacteroidota</taxon>
        <taxon>Flavobacteriia</taxon>
        <taxon>Flavobacteriales</taxon>
        <taxon>Flavobacteriaceae</taxon>
        <taxon>Psychroflexus</taxon>
    </lineage>
</organism>
<comment type="caution">
    <text evidence="1">Lacks conserved residue(s) required for the propagation of feature annotation.</text>
</comment>
<dbReference type="AlphaFoldDB" id="A0A916ZT05"/>
<comment type="similarity">
    <text evidence="1">Belongs to the peptidase M14 family.</text>
</comment>
<dbReference type="GO" id="GO:0004181">
    <property type="term" value="F:metallocarboxypeptidase activity"/>
    <property type="evidence" value="ECO:0007669"/>
    <property type="project" value="InterPro"/>
</dbReference>
<evidence type="ECO:0000313" key="4">
    <source>
        <dbReference type="Proteomes" id="UP000599688"/>
    </source>
</evidence>
<dbReference type="SMART" id="SM00631">
    <property type="entry name" value="Zn_pept"/>
    <property type="match status" value="1"/>
</dbReference>
<dbReference type="EMBL" id="BMGL01000006">
    <property type="protein sequence ID" value="GGE11725.1"/>
    <property type="molecule type" value="Genomic_DNA"/>
</dbReference>
<dbReference type="CDD" id="cd06238">
    <property type="entry name" value="M14-like"/>
    <property type="match status" value="1"/>
</dbReference>
<dbReference type="SUPFAM" id="SSF53187">
    <property type="entry name" value="Zn-dependent exopeptidases"/>
    <property type="match status" value="1"/>
</dbReference>
<protein>
    <submittedName>
        <fullName evidence="3">Peptidase M14</fullName>
    </submittedName>
</protein>
<sequence length="858" mass="97775">MKPFLILETVSLFLAKISQMKLKSILILGCVSLLSSYLSAQTQVDLSYYLPQNIEFNSAIPKPSEVIHFTPGNQHVSHDRLVQYMYALADASPRIHIENRGFTYENRPLILLTITSEKNHENLAEIKNNRNLLINGKSDVDISEVPVVINQGYSVHGNEPSGSNAALVYAYYLAAAEGEEIQDFLNHTIILLDPCFNPDGLQRFASWVNTNKSEFLNPDANDREFSETWPRGRTNHYWFDLNRDWLPVQHPSSQTRIKTFHEWKPNVLTDHHEMYPNSTFFFQPGIPERTHPLTPQKNQELTQKIANFHASSLDEAGSFYYTKESFDDFYYGKGSTFPDIHGSVGILFEQASSRGHVQETDFGNLSFPFTVKNQFLTSLSTLKASVDLRENLLNYQRDFYKNSIENAEDDAYLIAKKNDPFLVNELGKILQQHQIKIHRPSDDVTIKGNVFPKHEVLVVPKKQMQAKLIEAMFEDRTQFKDSLFYDVSAFSFKHSFGVALDQNFPMKKASGEITELETQFKHQLRKSDYAYVLRWSDFNAPKVLFTLLDKGLRPRVANKQFKNDTTEFDYGSILIPVQNQVINSSEIFELLNNLASENTVNITPITSGLTEGVSLGSPSFQTLQKPKIALLVGDGVSVSDAGEIWHLLDYRYEIPVTKLDARNFSRVDLSKYTHLIIPNAYGNGINTNTDQIKTWVQNGGHLISFRNSISWLKSSNLINAELKKQENTEAKNVSYENRRNYYGAQRIGGAIFEVNLDRTHPINFGFTTSKMAVFRNTTQFLEPDKDSFNNPIQYSENPLLSGYISEENLALLKNTSAFKTANLGSGKVIYFTDNPNFRAFWLGTSKLMMNAIFFSNDM</sequence>
<dbReference type="InterPro" id="IPR000834">
    <property type="entry name" value="Peptidase_M14"/>
</dbReference>
<dbReference type="GO" id="GO:0008270">
    <property type="term" value="F:zinc ion binding"/>
    <property type="evidence" value="ECO:0007669"/>
    <property type="project" value="InterPro"/>
</dbReference>
<evidence type="ECO:0000256" key="1">
    <source>
        <dbReference type="PROSITE-ProRule" id="PRU01379"/>
    </source>
</evidence>
<dbReference type="PROSITE" id="PS52035">
    <property type="entry name" value="PEPTIDASE_M14"/>
    <property type="match status" value="1"/>
</dbReference>
<evidence type="ECO:0000259" key="2">
    <source>
        <dbReference type="PROSITE" id="PS52035"/>
    </source>
</evidence>
<proteinExistence type="inferred from homology"/>